<feature type="transmembrane region" description="Helical" evidence="13">
    <location>
        <begin position="6"/>
        <end position="24"/>
    </location>
</feature>
<comment type="subcellular location">
    <subcellularLocation>
        <location evidence="1 12">Mitochondrion membrane</location>
        <topology evidence="1 12">Single-pass membrane protein</topology>
    </subcellularLocation>
</comment>
<evidence type="ECO:0000256" key="11">
    <source>
        <dbReference type="ARBA" id="ARBA00023310"/>
    </source>
</evidence>
<keyword evidence="11" id="KW-0066">ATP synthesis</keyword>
<evidence type="ECO:0000256" key="8">
    <source>
        <dbReference type="ARBA" id="ARBA00023065"/>
    </source>
</evidence>
<keyword evidence="10 13" id="KW-0472">Membrane</keyword>
<keyword evidence="8 12" id="KW-0406">Ion transport</keyword>
<reference evidence="14" key="1">
    <citation type="journal article" date="2013" name="Mol. Biol. Evol.">
        <title>Efficient Sequencing of Anuran mtDNAs and a Mitogenomic Exploration of the Phylogeny and Evolution of Frogs.</title>
        <authorList>
            <person name="Zhang P."/>
            <person name="Liang D."/>
            <person name="Mao R.L."/>
            <person name="Hillis D.M."/>
            <person name="Wake D.B."/>
            <person name="Cannatella D.C."/>
        </authorList>
    </citation>
    <scope>NUCLEOTIDE SEQUENCE</scope>
</reference>
<evidence type="ECO:0000256" key="6">
    <source>
        <dbReference type="ARBA" id="ARBA00022781"/>
    </source>
</evidence>
<evidence type="ECO:0000256" key="9">
    <source>
        <dbReference type="ARBA" id="ARBA00023128"/>
    </source>
</evidence>
<protein>
    <recommendedName>
        <fullName evidence="12">ATP synthase complex subunit 8</fullName>
    </recommendedName>
</protein>
<dbReference type="EMBL" id="JX564864">
    <property type="protein sequence ID" value="AGN71170.1"/>
    <property type="molecule type" value="Genomic_DNA"/>
</dbReference>
<keyword evidence="4 12" id="KW-0138">CF(0)</keyword>
<evidence type="ECO:0000256" key="2">
    <source>
        <dbReference type="ARBA" id="ARBA00008892"/>
    </source>
</evidence>
<proteinExistence type="inferred from homology"/>
<evidence type="ECO:0000256" key="10">
    <source>
        <dbReference type="ARBA" id="ARBA00023136"/>
    </source>
</evidence>
<comment type="similarity">
    <text evidence="2 12">Belongs to the ATPase protein 8 family.</text>
</comment>
<dbReference type="InterPro" id="IPR001421">
    <property type="entry name" value="ATP8_metazoa"/>
</dbReference>
<keyword evidence="9 12" id="KW-0496">Mitochondrion</keyword>
<keyword evidence="3 12" id="KW-0813">Transport</keyword>
<dbReference type="GO" id="GO:0015078">
    <property type="term" value="F:proton transmembrane transporter activity"/>
    <property type="evidence" value="ECO:0007669"/>
    <property type="project" value="InterPro"/>
</dbReference>
<dbReference type="GO" id="GO:0031966">
    <property type="term" value="C:mitochondrial membrane"/>
    <property type="evidence" value="ECO:0007669"/>
    <property type="project" value="UniProtKB-SubCell"/>
</dbReference>
<dbReference type="Pfam" id="PF00895">
    <property type="entry name" value="ATP-synt_8"/>
    <property type="match status" value="1"/>
</dbReference>
<name>S4V249_9NEOB</name>
<accession>S4V249</accession>
<evidence type="ECO:0000256" key="5">
    <source>
        <dbReference type="ARBA" id="ARBA00022692"/>
    </source>
</evidence>
<geneLocation type="mitochondrion" evidence="14"/>
<evidence type="ECO:0000313" key="14">
    <source>
        <dbReference type="EMBL" id="AGN71170.1"/>
    </source>
</evidence>
<evidence type="ECO:0000256" key="13">
    <source>
        <dbReference type="SAM" id="Phobius"/>
    </source>
</evidence>
<keyword evidence="5 12" id="KW-0812">Transmembrane</keyword>
<evidence type="ECO:0000256" key="3">
    <source>
        <dbReference type="ARBA" id="ARBA00022448"/>
    </source>
</evidence>
<organism evidence="14">
    <name type="scientific">Eleutherodactylus atkinsi</name>
    <name type="common">Atkin's robber frog</name>
    <dbReference type="NCBI Taxonomy" id="448426"/>
    <lineage>
        <taxon>Eukaryota</taxon>
        <taxon>Metazoa</taxon>
        <taxon>Chordata</taxon>
        <taxon>Craniata</taxon>
        <taxon>Vertebrata</taxon>
        <taxon>Euteleostomi</taxon>
        <taxon>Amphibia</taxon>
        <taxon>Batrachia</taxon>
        <taxon>Anura</taxon>
        <taxon>Neobatrachia</taxon>
        <taxon>Hyloidea</taxon>
        <taxon>Eleutherodactylidae</taxon>
        <taxon>Eleutherodactylinae</taxon>
        <taxon>Eleutherodactylus</taxon>
        <taxon>Euhyas</taxon>
    </lineage>
</organism>
<keyword evidence="7 13" id="KW-1133">Transmembrane helix</keyword>
<sequence length="63" mass="7606">MPQLDPNPWFLFFILSMIVFFVLLPMKVSKFPRLNDPKLRYERHLTKPTGTSLPSKMKWALRW</sequence>
<evidence type="ECO:0000256" key="1">
    <source>
        <dbReference type="ARBA" id="ARBA00004304"/>
    </source>
</evidence>
<evidence type="ECO:0000256" key="4">
    <source>
        <dbReference type="ARBA" id="ARBA00022547"/>
    </source>
</evidence>
<dbReference type="GO" id="GO:0015986">
    <property type="term" value="P:proton motive force-driven ATP synthesis"/>
    <property type="evidence" value="ECO:0007669"/>
    <property type="project" value="InterPro"/>
</dbReference>
<evidence type="ECO:0000256" key="12">
    <source>
        <dbReference type="RuleBase" id="RU003661"/>
    </source>
</evidence>
<dbReference type="AlphaFoldDB" id="S4V249"/>
<evidence type="ECO:0000256" key="7">
    <source>
        <dbReference type="ARBA" id="ARBA00022989"/>
    </source>
</evidence>
<gene>
    <name evidence="14" type="primary">ATP8</name>
</gene>
<keyword evidence="6 12" id="KW-0375">Hydrogen ion transport</keyword>
<dbReference type="GO" id="GO:0045259">
    <property type="term" value="C:proton-transporting ATP synthase complex"/>
    <property type="evidence" value="ECO:0007669"/>
    <property type="project" value="UniProtKB-KW"/>
</dbReference>